<dbReference type="AlphaFoldDB" id="A0A2I0TIA0"/>
<dbReference type="Proteomes" id="UP000233556">
    <property type="component" value="Unassembled WGS sequence"/>
</dbReference>
<organism evidence="1 2">
    <name type="scientific">Limosa lapponica baueri</name>
    <dbReference type="NCBI Taxonomy" id="1758121"/>
    <lineage>
        <taxon>Eukaryota</taxon>
        <taxon>Metazoa</taxon>
        <taxon>Chordata</taxon>
        <taxon>Craniata</taxon>
        <taxon>Vertebrata</taxon>
        <taxon>Euteleostomi</taxon>
        <taxon>Archelosauria</taxon>
        <taxon>Archosauria</taxon>
        <taxon>Dinosauria</taxon>
        <taxon>Saurischia</taxon>
        <taxon>Theropoda</taxon>
        <taxon>Coelurosauria</taxon>
        <taxon>Aves</taxon>
        <taxon>Neognathae</taxon>
        <taxon>Neoaves</taxon>
        <taxon>Charadriiformes</taxon>
        <taxon>Scolopacidae</taxon>
        <taxon>Limosa</taxon>
    </lineage>
</organism>
<dbReference type="EMBL" id="KZ509977">
    <property type="protein sequence ID" value="PKU33557.1"/>
    <property type="molecule type" value="Genomic_DNA"/>
</dbReference>
<reference evidence="2" key="1">
    <citation type="submission" date="2017-11" db="EMBL/GenBank/DDBJ databases">
        <authorList>
            <person name="Lima N.C."/>
            <person name="Parody-Merino A.M."/>
            <person name="Battley P.F."/>
            <person name="Fidler A.E."/>
            <person name="Prosdocimi F."/>
        </authorList>
    </citation>
    <scope>NUCLEOTIDE SEQUENCE [LARGE SCALE GENOMIC DNA]</scope>
</reference>
<name>A0A2I0TIA0_LIMLA</name>
<evidence type="ECO:0000313" key="2">
    <source>
        <dbReference type="Proteomes" id="UP000233556"/>
    </source>
</evidence>
<protein>
    <submittedName>
        <fullName evidence="1">Contactin-associated 2</fullName>
    </submittedName>
</protein>
<accession>A0A2I0TIA0</accession>
<gene>
    <name evidence="1" type="ORF">llap_16139</name>
</gene>
<sequence length="122" mass="14092">MRKFRLLSGQPLCTETQLKPKKYEGNPYTWWVGKANEKHYYWGGSGPGIQKCACGIERNCTDPKYYCNCDADYKQWQYKTRIAVDEERGICTSSCITIGVHEFPHFPECSKFLAAYGKMVEL</sequence>
<keyword evidence="2" id="KW-1185">Reference proteome</keyword>
<reference evidence="2" key="2">
    <citation type="submission" date="2017-12" db="EMBL/GenBank/DDBJ databases">
        <title>Genome sequence of the Bar-tailed Godwit (Limosa lapponica baueri).</title>
        <authorList>
            <person name="Lima N.C.B."/>
            <person name="Parody-Merino A.M."/>
            <person name="Battley P.F."/>
            <person name="Fidler A.E."/>
            <person name="Prosdocimi F."/>
        </authorList>
    </citation>
    <scope>NUCLEOTIDE SEQUENCE [LARGE SCALE GENOMIC DNA]</scope>
</reference>
<evidence type="ECO:0000313" key="1">
    <source>
        <dbReference type="EMBL" id="PKU33557.1"/>
    </source>
</evidence>
<proteinExistence type="predicted"/>
<dbReference type="OrthoDB" id="26719at2759"/>